<name>A0A0G0NVI7_9BACT</name>
<comment type="caution">
    <text evidence="1">The sequence shown here is derived from an EMBL/GenBank/DDBJ whole genome shotgun (WGS) entry which is preliminary data.</text>
</comment>
<gene>
    <name evidence="1" type="ORF">UT12_C0006G0007</name>
</gene>
<dbReference type="Proteomes" id="UP000034893">
    <property type="component" value="Unassembled WGS sequence"/>
</dbReference>
<sequence>MKSGETKRSTFKRLATKRGNRIVKSINLLGNLSNKHNYSYTESDVKSIYDAIEEEVRLSKSRFLVGLNKGRRIKL</sequence>
<accession>A0A0G0NVI7</accession>
<proteinExistence type="predicted"/>
<dbReference type="AlphaFoldDB" id="A0A0G0NVI7"/>
<evidence type="ECO:0000313" key="1">
    <source>
        <dbReference type="EMBL" id="KKQ89899.1"/>
    </source>
</evidence>
<organism evidence="1 2">
    <name type="scientific">Candidatus Curtissbacteria bacterium GW2011_GWC2_38_9</name>
    <dbReference type="NCBI Taxonomy" id="1618414"/>
    <lineage>
        <taxon>Bacteria</taxon>
        <taxon>Candidatus Curtissiibacteriota</taxon>
    </lineage>
</organism>
<dbReference type="EMBL" id="LBVP01000006">
    <property type="protein sequence ID" value="KKQ89899.1"/>
    <property type="molecule type" value="Genomic_DNA"/>
</dbReference>
<reference evidence="1 2" key="1">
    <citation type="journal article" date="2015" name="Nature">
        <title>rRNA introns, odd ribosomes, and small enigmatic genomes across a large radiation of phyla.</title>
        <authorList>
            <person name="Brown C.T."/>
            <person name="Hug L.A."/>
            <person name="Thomas B.C."/>
            <person name="Sharon I."/>
            <person name="Castelle C.J."/>
            <person name="Singh A."/>
            <person name="Wilkins M.J."/>
            <person name="Williams K.H."/>
            <person name="Banfield J.F."/>
        </authorList>
    </citation>
    <scope>NUCLEOTIDE SEQUENCE [LARGE SCALE GENOMIC DNA]</scope>
</reference>
<evidence type="ECO:0000313" key="2">
    <source>
        <dbReference type="Proteomes" id="UP000034893"/>
    </source>
</evidence>
<protein>
    <submittedName>
        <fullName evidence="1">Uncharacterized protein</fullName>
    </submittedName>
</protein>